<gene>
    <name evidence="2" type="ORF">TH4_02270</name>
</gene>
<organism evidence="2 3">
    <name type="scientific">Thalassospira tepidiphila MCCC 1A03514</name>
    <dbReference type="NCBI Taxonomy" id="1177930"/>
    <lineage>
        <taxon>Bacteria</taxon>
        <taxon>Pseudomonadati</taxon>
        <taxon>Pseudomonadota</taxon>
        <taxon>Alphaproteobacteria</taxon>
        <taxon>Rhodospirillales</taxon>
        <taxon>Thalassospiraceae</taxon>
        <taxon>Thalassospira</taxon>
    </lineage>
</organism>
<dbReference type="Gene3D" id="3.40.50.150">
    <property type="entry name" value="Vaccinia Virus protein VP39"/>
    <property type="match status" value="1"/>
</dbReference>
<dbReference type="PANTHER" id="PTHR43591:SF110">
    <property type="entry name" value="RHODANESE DOMAIN-CONTAINING PROTEIN"/>
    <property type="match status" value="1"/>
</dbReference>
<evidence type="ECO:0000259" key="1">
    <source>
        <dbReference type="Pfam" id="PF13649"/>
    </source>
</evidence>
<dbReference type="SUPFAM" id="SSF53335">
    <property type="entry name" value="S-adenosyl-L-methionine-dependent methyltransferases"/>
    <property type="match status" value="1"/>
</dbReference>
<sequence length="242" mass="27672">MLSNATYRNHQHYIDEGWSNEPKETFKSLLNILKKRIGEDCSSVLDVGCAAGELLGFLSTEFKECELVGVDVTQSLLDVGSRLLPEAQFTRASALELPASLFEKFDLVTSIGCMSIFNELEINAYWDNLYRVTKPGGLIVVLSPLNEFGVDAMIRHRKRPDGSPGSWETGWNIFSRETIEELVADLGARLELQRFQIPFDIPRREDPIRTWTMQTQYRDLQLTNGLKIMIDHYFMIVHKPQK</sequence>
<comment type="caution">
    <text evidence="2">The sequence shown here is derived from an EMBL/GenBank/DDBJ whole genome shotgun (WGS) entry which is preliminary data.</text>
</comment>
<dbReference type="EMBL" id="JPVZ01000001">
    <property type="protein sequence ID" value="OAZ11924.1"/>
    <property type="molecule type" value="Genomic_DNA"/>
</dbReference>
<dbReference type="PANTHER" id="PTHR43591">
    <property type="entry name" value="METHYLTRANSFERASE"/>
    <property type="match status" value="1"/>
</dbReference>
<protein>
    <recommendedName>
        <fullName evidence="1">Methyltransferase domain-containing protein</fullName>
    </recommendedName>
</protein>
<dbReference type="Proteomes" id="UP000094009">
    <property type="component" value="Unassembled WGS sequence"/>
</dbReference>
<accession>A0A853L485</accession>
<dbReference type="CDD" id="cd02440">
    <property type="entry name" value="AdoMet_MTases"/>
    <property type="match status" value="1"/>
</dbReference>
<dbReference type="InterPro" id="IPR029063">
    <property type="entry name" value="SAM-dependent_MTases_sf"/>
</dbReference>
<name>A0A853L485_9PROT</name>
<feature type="domain" description="Methyltransferase" evidence="1">
    <location>
        <begin position="44"/>
        <end position="137"/>
    </location>
</feature>
<evidence type="ECO:0000313" key="2">
    <source>
        <dbReference type="EMBL" id="OAZ11924.1"/>
    </source>
</evidence>
<reference evidence="2 3" key="1">
    <citation type="submission" date="2014-07" db="EMBL/GenBank/DDBJ databases">
        <title>Draft genome sequence of Thalassospira tepidiphila 1-1B.</title>
        <authorList>
            <person name="Lai Q."/>
            <person name="Shao Z."/>
        </authorList>
    </citation>
    <scope>NUCLEOTIDE SEQUENCE [LARGE SCALE GENOMIC DNA]</scope>
    <source>
        <strain evidence="2 3">MCCC 1A03514</strain>
    </source>
</reference>
<evidence type="ECO:0000313" key="3">
    <source>
        <dbReference type="Proteomes" id="UP000094009"/>
    </source>
</evidence>
<dbReference type="Pfam" id="PF13649">
    <property type="entry name" value="Methyltransf_25"/>
    <property type="match status" value="1"/>
</dbReference>
<proteinExistence type="predicted"/>
<dbReference type="AlphaFoldDB" id="A0A853L485"/>
<dbReference type="InterPro" id="IPR041698">
    <property type="entry name" value="Methyltransf_25"/>
</dbReference>